<dbReference type="SUPFAM" id="SSF54423">
    <property type="entry name" value="DsbC/DsbG N-terminal domain-like"/>
    <property type="match status" value="1"/>
</dbReference>
<dbReference type="EMBL" id="CP000453">
    <property type="protein sequence ID" value="ABI56836.1"/>
    <property type="molecule type" value="Genomic_DNA"/>
</dbReference>
<feature type="chain" id="PRO_5010006092" description="Thiol:disulfide interchange protein" evidence="7">
    <location>
        <begin position="21"/>
        <end position="245"/>
    </location>
</feature>
<dbReference type="Proteomes" id="UP000001962">
    <property type="component" value="Chromosome"/>
</dbReference>
<gene>
    <name evidence="10" type="ordered locus">Mlg_1487</name>
</gene>
<dbReference type="Gene3D" id="3.40.30.10">
    <property type="entry name" value="Glutaredoxin"/>
    <property type="match status" value="1"/>
</dbReference>
<sequence>MSKTLPVLLVLWSLPMLAWADNVHERIDEALHGLSPELSADAVNETPVDGLYEVIVSGDVVYMTGDGRFLFQGELVDLESRQSLTELRRGEQRAARIAELGSDQLLIYPANGETRYVVNVFTDIECPYCQRMHQEIDDYTDKGIEIRYLFMPRAGEGSESYRQSEAVWCAEDRHAAMTKAKRGEPVESGAECETPIADHLALARELQVRGTPTMISSEGVMQQGYASPENLLQVLEAAANSSKQP</sequence>
<dbReference type="InterPro" id="IPR036249">
    <property type="entry name" value="Thioredoxin-like_sf"/>
</dbReference>
<dbReference type="InterPro" id="IPR009094">
    <property type="entry name" value="DiS-bond_isomerase_DsbC/G_N_sf"/>
</dbReference>
<dbReference type="KEGG" id="aeh:Mlg_1487"/>
<dbReference type="RefSeq" id="WP_011629231.1">
    <property type="nucleotide sequence ID" value="NC_008340.1"/>
</dbReference>
<dbReference type="Pfam" id="PF10411">
    <property type="entry name" value="DsbC_N"/>
    <property type="match status" value="1"/>
</dbReference>
<evidence type="ECO:0000313" key="11">
    <source>
        <dbReference type="Proteomes" id="UP000001962"/>
    </source>
</evidence>
<accession>Q0A8K1</accession>
<keyword evidence="6 7" id="KW-0676">Redox-active center</keyword>
<evidence type="ECO:0000256" key="4">
    <source>
        <dbReference type="ARBA" id="ARBA00022764"/>
    </source>
</evidence>
<comment type="subcellular location">
    <subcellularLocation>
        <location evidence="1 7">Periplasm</location>
    </subcellularLocation>
</comment>
<dbReference type="PANTHER" id="PTHR35272">
    <property type="entry name" value="THIOL:DISULFIDE INTERCHANGE PROTEIN DSBC-RELATED"/>
    <property type="match status" value="1"/>
</dbReference>
<dbReference type="HOGENOM" id="CLU_083593_0_0_6"/>
<reference evidence="11" key="1">
    <citation type="submission" date="2006-08" db="EMBL/GenBank/DDBJ databases">
        <title>Complete sequence of Alkalilimnicola ehrilichei MLHE-1.</title>
        <authorList>
            <person name="Copeland A."/>
            <person name="Lucas S."/>
            <person name="Lapidus A."/>
            <person name="Barry K."/>
            <person name="Detter J.C."/>
            <person name="Glavina del Rio T."/>
            <person name="Hammon N."/>
            <person name="Israni S."/>
            <person name="Dalin E."/>
            <person name="Tice H."/>
            <person name="Pitluck S."/>
            <person name="Sims D."/>
            <person name="Brettin T."/>
            <person name="Bruce D."/>
            <person name="Han C."/>
            <person name="Tapia R."/>
            <person name="Gilna P."/>
            <person name="Schmutz J."/>
            <person name="Larimer F."/>
            <person name="Land M."/>
            <person name="Hauser L."/>
            <person name="Kyrpides N."/>
            <person name="Mikhailova N."/>
            <person name="Oremland R.S."/>
            <person name="Hoeft S.E."/>
            <person name="Switzer-Blum J."/>
            <person name="Kulp T."/>
            <person name="King G."/>
            <person name="Tabita R."/>
            <person name="Witte B."/>
            <person name="Santini J.M."/>
            <person name="Basu P."/>
            <person name="Hollibaugh J.T."/>
            <person name="Xie G."/>
            <person name="Stolz J.F."/>
            <person name="Richardson P."/>
        </authorList>
    </citation>
    <scope>NUCLEOTIDE SEQUENCE [LARGE SCALE GENOMIC DNA]</scope>
    <source>
        <strain evidence="11">ATCC BAA-1101 / DSM 17681 / MLHE-1</strain>
    </source>
</reference>
<organism evidence="10 11">
    <name type="scientific">Alkalilimnicola ehrlichii (strain ATCC BAA-1101 / DSM 17681 / MLHE-1)</name>
    <dbReference type="NCBI Taxonomy" id="187272"/>
    <lineage>
        <taxon>Bacteria</taxon>
        <taxon>Pseudomonadati</taxon>
        <taxon>Pseudomonadota</taxon>
        <taxon>Gammaproteobacteria</taxon>
        <taxon>Chromatiales</taxon>
        <taxon>Ectothiorhodospiraceae</taxon>
        <taxon>Alkalilimnicola</taxon>
    </lineage>
</organism>
<evidence type="ECO:0000256" key="3">
    <source>
        <dbReference type="ARBA" id="ARBA00022729"/>
    </source>
</evidence>
<feature type="domain" description="Disulphide bond isomerase DsbC/G N-terminal" evidence="8">
    <location>
        <begin position="25"/>
        <end position="86"/>
    </location>
</feature>
<dbReference type="InterPro" id="IPR051470">
    <property type="entry name" value="Thiol:disulfide_interchange"/>
</dbReference>
<keyword evidence="4 7" id="KW-0574">Periplasm</keyword>
<name>Q0A8K1_ALKEH</name>
<dbReference type="CDD" id="cd03020">
    <property type="entry name" value="DsbA_DsbC_DsbG"/>
    <property type="match status" value="1"/>
</dbReference>
<feature type="domain" description="Thioredoxin-like fold" evidence="9">
    <location>
        <begin position="110"/>
        <end position="235"/>
    </location>
</feature>
<evidence type="ECO:0000259" key="8">
    <source>
        <dbReference type="Pfam" id="PF10411"/>
    </source>
</evidence>
<evidence type="ECO:0000256" key="6">
    <source>
        <dbReference type="ARBA" id="ARBA00023284"/>
    </source>
</evidence>
<dbReference type="eggNOG" id="COG1651">
    <property type="taxonomic scope" value="Bacteria"/>
</dbReference>
<keyword evidence="5" id="KW-1015">Disulfide bond</keyword>
<evidence type="ECO:0000256" key="2">
    <source>
        <dbReference type="ARBA" id="ARBA00009813"/>
    </source>
</evidence>
<evidence type="ECO:0000259" key="9">
    <source>
        <dbReference type="Pfam" id="PF13098"/>
    </source>
</evidence>
<keyword evidence="11" id="KW-1185">Reference proteome</keyword>
<dbReference type="Gene3D" id="3.10.450.70">
    <property type="entry name" value="Disulphide bond isomerase, DsbC/G, N-terminal"/>
    <property type="match status" value="1"/>
</dbReference>
<keyword evidence="3 7" id="KW-0732">Signal</keyword>
<evidence type="ECO:0000256" key="5">
    <source>
        <dbReference type="ARBA" id="ARBA00023157"/>
    </source>
</evidence>
<dbReference type="OrthoDB" id="12976at2"/>
<dbReference type="SUPFAM" id="SSF52833">
    <property type="entry name" value="Thioredoxin-like"/>
    <property type="match status" value="1"/>
</dbReference>
<comment type="function">
    <text evidence="7">Required for disulfide bond formation in some periplasmic proteins. Acts by transferring its disulfide bond to other proteins and is reduced in the process.</text>
</comment>
<evidence type="ECO:0000313" key="10">
    <source>
        <dbReference type="EMBL" id="ABI56836.1"/>
    </source>
</evidence>
<dbReference type="InterPro" id="IPR033954">
    <property type="entry name" value="DiS-bond_Isoase_DsbC/G"/>
</dbReference>
<protein>
    <recommendedName>
        <fullName evidence="7">Thiol:disulfide interchange protein</fullName>
    </recommendedName>
</protein>
<feature type="signal peptide" evidence="7">
    <location>
        <begin position="1"/>
        <end position="20"/>
    </location>
</feature>
<dbReference type="Pfam" id="PF13098">
    <property type="entry name" value="Thioredoxin_2"/>
    <property type="match status" value="1"/>
</dbReference>
<dbReference type="PANTHER" id="PTHR35272:SF3">
    <property type="entry name" value="THIOL:DISULFIDE INTERCHANGE PROTEIN DSBC"/>
    <property type="match status" value="1"/>
</dbReference>
<dbReference type="InterPro" id="IPR018950">
    <property type="entry name" value="DiS-bond_isomerase_DsbC/G_N"/>
</dbReference>
<evidence type="ECO:0000256" key="7">
    <source>
        <dbReference type="RuleBase" id="RU364038"/>
    </source>
</evidence>
<dbReference type="AlphaFoldDB" id="Q0A8K1"/>
<comment type="similarity">
    <text evidence="2 7">Belongs to the thioredoxin family. DsbC subfamily.</text>
</comment>
<proteinExistence type="inferred from homology"/>
<dbReference type="GO" id="GO:0042597">
    <property type="term" value="C:periplasmic space"/>
    <property type="evidence" value="ECO:0007669"/>
    <property type="project" value="UniProtKB-SubCell"/>
</dbReference>
<dbReference type="InterPro" id="IPR012336">
    <property type="entry name" value="Thioredoxin-like_fold"/>
</dbReference>
<evidence type="ECO:0000256" key="1">
    <source>
        <dbReference type="ARBA" id="ARBA00004418"/>
    </source>
</evidence>